<gene>
    <name evidence="1" type="ORF">FGG15_19700</name>
</gene>
<dbReference type="InterPro" id="IPR032593">
    <property type="entry name" value="DUF4907"/>
</dbReference>
<name>A0ABY2WGN3_9FLAO</name>
<dbReference type="RefSeq" id="WP_138839497.1">
    <property type="nucleotide sequence ID" value="NZ_VCNI01000007.1"/>
</dbReference>
<protein>
    <submittedName>
        <fullName evidence="1">DUF4907 domain-containing protein</fullName>
    </submittedName>
</protein>
<accession>A0ABY2WGN3</accession>
<dbReference type="Pfam" id="PF16250">
    <property type="entry name" value="DUF4907"/>
    <property type="match status" value="1"/>
</dbReference>
<reference evidence="1 2" key="1">
    <citation type="submission" date="2019-05" db="EMBL/GenBank/DDBJ databases">
        <title>Flagellimonas sp. AsT0115, sp. nov., isolated from a marine red algae, Asparagopsis taxiformis.</title>
        <authorList>
            <person name="Kim J."/>
            <person name="Jeong S.E."/>
            <person name="Jeon C.O."/>
        </authorList>
    </citation>
    <scope>NUCLEOTIDE SEQUENCE [LARGE SCALE GENOMIC DNA]</scope>
    <source>
        <strain evidence="1 2">AsT0115</strain>
    </source>
</reference>
<sequence length="110" mass="12420">MGKFLRIPLLSVIAFCVYHAFFHKNRLQDGTSLRSEVVRVEEGYGYHIWAGEKLLVKQEFIPAINGAIPFQSYGDAQTISILVASKLKNRISPEVSIEELSKLNIVTLKQ</sequence>
<organism evidence="1 2">
    <name type="scientific">Flagellimonas algicola</name>
    <dbReference type="NCBI Taxonomy" id="2583815"/>
    <lineage>
        <taxon>Bacteria</taxon>
        <taxon>Pseudomonadati</taxon>
        <taxon>Bacteroidota</taxon>
        <taxon>Flavobacteriia</taxon>
        <taxon>Flavobacteriales</taxon>
        <taxon>Flavobacteriaceae</taxon>
        <taxon>Flagellimonas</taxon>
    </lineage>
</organism>
<proteinExistence type="predicted"/>
<dbReference type="EMBL" id="VCNI01000007">
    <property type="protein sequence ID" value="TMU50449.1"/>
    <property type="molecule type" value="Genomic_DNA"/>
</dbReference>
<comment type="caution">
    <text evidence="1">The sequence shown here is derived from an EMBL/GenBank/DDBJ whole genome shotgun (WGS) entry which is preliminary data.</text>
</comment>
<keyword evidence="2" id="KW-1185">Reference proteome</keyword>
<evidence type="ECO:0000313" key="2">
    <source>
        <dbReference type="Proteomes" id="UP000751614"/>
    </source>
</evidence>
<dbReference type="Proteomes" id="UP000751614">
    <property type="component" value="Unassembled WGS sequence"/>
</dbReference>
<evidence type="ECO:0000313" key="1">
    <source>
        <dbReference type="EMBL" id="TMU50449.1"/>
    </source>
</evidence>